<dbReference type="Pfam" id="PF03331">
    <property type="entry name" value="LpxC"/>
    <property type="match status" value="1"/>
</dbReference>
<evidence type="ECO:0000256" key="7">
    <source>
        <dbReference type="ARBA" id="ARBA00022723"/>
    </source>
</evidence>
<organism evidence="13 14">
    <name type="scientific">Desulfurobacterium indicum</name>
    <dbReference type="NCBI Taxonomy" id="1914305"/>
    <lineage>
        <taxon>Bacteria</taxon>
        <taxon>Pseudomonadati</taxon>
        <taxon>Aquificota</taxon>
        <taxon>Aquificia</taxon>
        <taxon>Desulfurobacteriales</taxon>
        <taxon>Desulfurobacteriaceae</taxon>
        <taxon>Desulfurobacterium</taxon>
    </lineage>
</organism>
<dbReference type="Proteomes" id="UP000187408">
    <property type="component" value="Unassembled WGS sequence"/>
</dbReference>
<comment type="cofactor">
    <cofactor evidence="1 12">
        <name>Zn(2+)</name>
        <dbReference type="ChEBI" id="CHEBI:29105"/>
    </cofactor>
</comment>
<comment type="catalytic activity">
    <reaction evidence="11 12">
        <text>a UDP-3-O-[(3R)-3-hydroxyacyl]-N-acetyl-alpha-D-glucosamine + H2O = a UDP-3-O-[(3R)-3-hydroxyacyl]-alpha-D-glucosamine + acetate</text>
        <dbReference type="Rhea" id="RHEA:67816"/>
        <dbReference type="ChEBI" id="CHEBI:15377"/>
        <dbReference type="ChEBI" id="CHEBI:30089"/>
        <dbReference type="ChEBI" id="CHEBI:137740"/>
        <dbReference type="ChEBI" id="CHEBI:173225"/>
        <dbReference type="EC" id="3.5.1.108"/>
    </reaction>
</comment>
<dbReference type="OrthoDB" id="9772788at2"/>
<keyword evidence="14" id="KW-1185">Reference proteome</keyword>
<comment type="pathway">
    <text evidence="3 12">Glycolipid biosynthesis; lipid IV(A) biosynthesis; lipid IV(A) from (3R)-3-hydroxytetradecanoyl-[acyl-carrier-protein] and UDP-N-acetyl-alpha-D-glucosamine: step 2/6.</text>
</comment>
<dbReference type="InterPro" id="IPR004463">
    <property type="entry name" value="UDP-acyl_GlcNac_deAcase"/>
</dbReference>
<dbReference type="InterPro" id="IPR015870">
    <property type="entry name" value="UDP-acyl_N-AcGlcN_deAcase_N"/>
</dbReference>
<proteinExistence type="inferred from homology"/>
<keyword evidence="10 12" id="KW-0443">Lipid metabolism</keyword>
<dbReference type="GO" id="GO:0016020">
    <property type="term" value="C:membrane"/>
    <property type="evidence" value="ECO:0007669"/>
    <property type="project" value="GOC"/>
</dbReference>
<keyword evidence="8 12" id="KW-0378">Hydrolase</keyword>
<evidence type="ECO:0000313" key="13">
    <source>
        <dbReference type="EMBL" id="OMH41373.1"/>
    </source>
</evidence>
<dbReference type="PANTHER" id="PTHR33694">
    <property type="entry name" value="UDP-3-O-ACYL-N-ACETYLGLUCOSAMINE DEACETYLASE 1, MITOCHONDRIAL-RELATED"/>
    <property type="match status" value="1"/>
</dbReference>
<accession>A0A1R1MNN4</accession>
<evidence type="ECO:0000256" key="2">
    <source>
        <dbReference type="ARBA" id="ARBA00002923"/>
    </source>
</evidence>
<gene>
    <name evidence="12" type="primary">lpxC</name>
    <name evidence="13" type="ORF">BLW93_00350</name>
</gene>
<dbReference type="AlphaFoldDB" id="A0A1R1MNN4"/>
<dbReference type="PANTHER" id="PTHR33694:SF1">
    <property type="entry name" value="UDP-3-O-ACYL-N-ACETYLGLUCOSAMINE DEACETYLASE 1, MITOCHONDRIAL-RELATED"/>
    <property type="match status" value="1"/>
</dbReference>
<dbReference type="Gene3D" id="3.30.1700.10">
    <property type="entry name" value="lpxc deacetylase, domain 2"/>
    <property type="match status" value="1"/>
</dbReference>
<dbReference type="SUPFAM" id="SSF54211">
    <property type="entry name" value="Ribosomal protein S5 domain 2-like"/>
    <property type="match status" value="2"/>
</dbReference>
<comment type="similarity">
    <text evidence="12">Belongs to the LpxC family.</text>
</comment>
<feature type="binding site" evidence="12">
    <location>
        <position position="238"/>
    </location>
    <ligand>
        <name>Zn(2+)</name>
        <dbReference type="ChEBI" id="CHEBI:29105"/>
    </ligand>
</feature>
<dbReference type="UniPathway" id="UPA00359">
    <property type="reaction ID" value="UER00478"/>
</dbReference>
<feature type="binding site" evidence="12">
    <location>
        <position position="79"/>
    </location>
    <ligand>
        <name>Zn(2+)</name>
        <dbReference type="ChEBI" id="CHEBI:29105"/>
    </ligand>
</feature>
<evidence type="ECO:0000256" key="12">
    <source>
        <dbReference type="HAMAP-Rule" id="MF_00388"/>
    </source>
</evidence>
<keyword evidence="9 12" id="KW-0862">Zinc</keyword>
<keyword evidence="5 12" id="KW-0444">Lipid biosynthesis</keyword>
<evidence type="ECO:0000256" key="10">
    <source>
        <dbReference type="ARBA" id="ARBA00023098"/>
    </source>
</evidence>
<reference evidence="13 14" key="1">
    <citation type="submission" date="2016-10" db="EMBL/GenBank/DDBJ databases">
        <title>Genome sequence of a sulfur-reducing bacterium Desulfurobacterium indicum K6013.</title>
        <authorList>
            <person name="Cao J."/>
            <person name="Shao Z."/>
            <person name="Alain K."/>
            <person name="Jebbar M."/>
        </authorList>
    </citation>
    <scope>NUCLEOTIDE SEQUENCE [LARGE SCALE GENOMIC DNA]</scope>
    <source>
        <strain evidence="13 14">K6013</strain>
    </source>
</reference>
<feature type="binding site" evidence="12">
    <location>
        <position position="242"/>
    </location>
    <ligand>
        <name>Zn(2+)</name>
        <dbReference type="ChEBI" id="CHEBI:29105"/>
    </ligand>
</feature>
<keyword evidence="7 12" id="KW-0479">Metal-binding</keyword>
<feature type="active site" description="Proton donor" evidence="12">
    <location>
        <position position="265"/>
    </location>
</feature>
<dbReference type="InterPro" id="IPR011334">
    <property type="entry name" value="UDP-acyl_GlcNac_deAcase_C"/>
</dbReference>
<protein>
    <recommendedName>
        <fullName evidence="4 12">UDP-3-O-acyl-N-acetylglucosamine deacetylase</fullName>
        <shortName evidence="12">UDP-3-O-acyl-GlcNAc deacetylase</shortName>
        <ecNumber evidence="4 12">3.5.1.108</ecNumber>
    </recommendedName>
    <alternativeName>
        <fullName evidence="12">UDP-3-O-[R-3-hydroxymyristoyl]-N-acetylglucosamine deacetylase</fullName>
    </alternativeName>
</protein>
<evidence type="ECO:0000256" key="3">
    <source>
        <dbReference type="ARBA" id="ARBA00005002"/>
    </source>
</evidence>
<evidence type="ECO:0000256" key="6">
    <source>
        <dbReference type="ARBA" id="ARBA00022556"/>
    </source>
</evidence>
<sequence length="308" mass="35194">MQVYQQTIEREVTFSGIGLHTGKKVNVRIVPAPVDTGIIFVRNDIPSLPEIKVSPENTTQLFYATNLEKDGVIVKTVEHLLAALSAFGIDNLYIYIDSEEVPILDGSSAPYIYLFENAGIKKQNRKRKYLKLKEHVEVKREDKYISAKPSDALSIRNTISFNHTYKKVRYQTIEYVHSLKNFEKLLSKARTFCFVEEVEWLKSKGLAKGGSLDNAIVIDKYDILNPTGLRMENEFVAHKTLDLVGDLYVLGHPLLADIEAYKTGHALNATFVRKIYEEKLYEVVEFEEERENLEQFVMGKIEGKLSPE</sequence>
<dbReference type="GO" id="GO:0009245">
    <property type="term" value="P:lipid A biosynthetic process"/>
    <property type="evidence" value="ECO:0007669"/>
    <property type="project" value="UniProtKB-UniRule"/>
</dbReference>
<evidence type="ECO:0000256" key="4">
    <source>
        <dbReference type="ARBA" id="ARBA00012745"/>
    </source>
</evidence>
<name>A0A1R1MNN4_9BACT</name>
<dbReference type="RefSeq" id="WP_076712122.1">
    <property type="nucleotide sequence ID" value="NZ_MOEN01000001.1"/>
</dbReference>
<dbReference type="HAMAP" id="MF_00388">
    <property type="entry name" value="LpxC"/>
    <property type="match status" value="1"/>
</dbReference>
<comment type="caution">
    <text evidence="13">The sequence shown here is derived from an EMBL/GenBank/DDBJ whole genome shotgun (WGS) entry which is preliminary data.</text>
</comment>
<dbReference type="STRING" id="1914305.BLW93_00350"/>
<dbReference type="Gene3D" id="3.30.230.20">
    <property type="entry name" value="lpxc deacetylase, domain 1"/>
    <property type="match status" value="1"/>
</dbReference>
<keyword evidence="6 12" id="KW-0441">Lipid A biosynthesis</keyword>
<dbReference type="InterPro" id="IPR020568">
    <property type="entry name" value="Ribosomal_Su5_D2-typ_SF"/>
</dbReference>
<evidence type="ECO:0000313" key="14">
    <source>
        <dbReference type="Proteomes" id="UP000187408"/>
    </source>
</evidence>
<dbReference type="EC" id="3.5.1.108" evidence="4 12"/>
<evidence type="ECO:0000256" key="11">
    <source>
        <dbReference type="ARBA" id="ARBA00024535"/>
    </source>
</evidence>
<dbReference type="EMBL" id="MOEN01000001">
    <property type="protein sequence ID" value="OMH41373.1"/>
    <property type="molecule type" value="Genomic_DNA"/>
</dbReference>
<evidence type="ECO:0000256" key="5">
    <source>
        <dbReference type="ARBA" id="ARBA00022516"/>
    </source>
</evidence>
<dbReference type="GO" id="GO:0046872">
    <property type="term" value="F:metal ion binding"/>
    <property type="evidence" value="ECO:0007669"/>
    <property type="project" value="UniProtKB-KW"/>
</dbReference>
<evidence type="ECO:0000256" key="1">
    <source>
        <dbReference type="ARBA" id="ARBA00001947"/>
    </source>
</evidence>
<evidence type="ECO:0000256" key="9">
    <source>
        <dbReference type="ARBA" id="ARBA00022833"/>
    </source>
</evidence>
<dbReference type="NCBIfam" id="TIGR00325">
    <property type="entry name" value="lpxC"/>
    <property type="match status" value="1"/>
</dbReference>
<comment type="function">
    <text evidence="2 12">Catalyzes the hydrolysis of UDP-3-O-myristoyl-N-acetylglucosamine to form UDP-3-O-myristoylglucosamine and acetate, the committed step in lipid A biosynthesis.</text>
</comment>
<evidence type="ECO:0000256" key="8">
    <source>
        <dbReference type="ARBA" id="ARBA00022801"/>
    </source>
</evidence>
<dbReference type="GO" id="GO:0103117">
    <property type="term" value="F:UDP-3-O-acyl-N-acetylglucosamine deacetylase activity"/>
    <property type="evidence" value="ECO:0007669"/>
    <property type="project" value="UniProtKB-UniRule"/>
</dbReference>